<feature type="transmembrane region" description="Helical" evidence="6">
    <location>
        <begin position="81"/>
        <end position="100"/>
    </location>
</feature>
<dbReference type="PROSITE" id="PS50850">
    <property type="entry name" value="MFS"/>
    <property type="match status" value="2"/>
</dbReference>
<feature type="compositionally biased region" description="Basic and acidic residues" evidence="5">
    <location>
        <begin position="952"/>
        <end position="964"/>
    </location>
</feature>
<feature type="transmembrane region" description="Helical" evidence="6">
    <location>
        <begin position="599"/>
        <end position="618"/>
    </location>
</feature>
<evidence type="ECO:0000256" key="4">
    <source>
        <dbReference type="ARBA" id="ARBA00023136"/>
    </source>
</evidence>
<dbReference type="SUPFAM" id="SSF103473">
    <property type="entry name" value="MFS general substrate transporter"/>
    <property type="match status" value="2"/>
</dbReference>
<dbReference type="PANTHER" id="PTHR43184">
    <property type="entry name" value="MAJOR FACILITATOR SUPERFAMILY TRANSPORTER 16, ISOFORM B"/>
    <property type="match status" value="1"/>
</dbReference>
<reference evidence="8 9" key="1">
    <citation type="submission" date="2022-05" db="EMBL/GenBank/DDBJ databases">
        <title>Chromosome-level reference genomes for two strains of Caenorhabditis briggsae: an improved platform for comparative genomics.</title>
        <authorList>
            <person name="Stevens L."/>
            <person name="Andersen E.C."/>
        </authorList>
    </citation>
    <scope>NUCLEOTIDE SEQUENCE [LARGE SCALE GENOMIC DNA]</scope>
    <source>
        <strain evidence="8">QX1410_ONT</strain>
        <tissue evidence="8">Whole-organism</tissue>
    </source>
</reference>
<feature type="region of interest" description="Disordered" evidence="5">
    <location>
        <begin position="945"/>
        <end position="964"/>
    </location>
</feature>
<feature type="transmembrane region" description="Helical" evidence="6">
    <location>
        <begin position="819"/>
        <end position="837"/>
    </location>
</feature>
<dbReference type="EMBL" id="CP090894">
    <property type="protein sequence ID" value="ULT96916.1"/>
    <property type="molecule type" value="Genomic_DNA"/>
</dbReference>
<feature type="transmembrane region" description="Helical" evidence="6">
    <location>
        <begin position="335"/>
        <end position="353"/>
    </location>
</feature>
<keyword evidence="2 6" id="KW-0812">Transmembrane</keyword>
<evidence type="ECO:0000313" key="9">
    <source>
        <dbReference type="Proteomes" id="UP000827892"/>
    </source>
</evidence>
<dbReference type="PANTHER" id="PTHR43184:SF12">
    <property type="entry name" value="SUGAR PHOSPHATE EXCHANGER 3"/>
    <property type="match status" value="1"/>
</dbReference>
<feature type="transmembrane region" description="Helical" evidence="6">
    <location>
        <begin position="27"/>
        <end position="45"/>
    </location>
</feature>
<feature type="transmembrane region" description="Helical" evidence="6">
    <location>
        <begin position="400"/>
        <end position="423"/>
    </location>
</feature>
<name>A0AAE9AAY0_CAEBR</name>
<feature type="transmembrane region" description="Helical" evidence="6">
    <location>
        <begin position="513"/>
        <end position="531"/>
    </location>
</feature>
<feature type="transmembrane region" description="Helical" evidence="6">
    <location>
        <begin position="749"/>
        <end position="774"/>
    </location>
</feature>
<dbReference type="CDD" id="cd17342">
    <property type="entry name" value="MFS_SLC37A3"/>
    <property type="match status" value="1"/>
</dbReference>
<feature type="transmembrane region" description="Helical" evidence="6">
    <location>
        <begin position="311"/>
        <end position="328"/>
    </location>
</feature>
<evidence type="ECO:0000256" key="2">
    <source>
        <dbReference type="ARBA" id="ARBA00022692"/>
    </source>
</evidence>
<organism evidence="8 9">
    <name type="scientific">Caenorhabditis briggsae</name>
    <dbReference type="NCBI Taxonomy" id="6238"/>
    <lineage>
        <taxon>Eukaryota</taxon>
        <taxon>Metazoa</taxon>
        <taxon>Ecdysozoa</taxon>
        <taxon>Nematoda</taxon>
        <taxon>Chromadorea</taxon>
        <taxon>Rhabditida</taxon>
        <taxon>Rhabditina</taxon>
        <taxon>Rhabditomorpha</taxon>
        <taxon>Rhabditoidea</taxon>
        <taxon>Rhabditidae</taxon>
        <taxon>Peloderinae</taxon>
        <taxon>Caenorhabditis</taxon>
    </lineage>
</organism>
<feature type="transmembrane region" description="Helical" evidence="6">
    <location>
        <begin position="435"/>
        <end position="455"/>
    </location>
</feature>
<feature type="transmembrane region" description="Helical" evidence="6">
    <location>
        <begin position="794"/>
        <end position="812"/>
    </location>
</feature>
<feature type="region of interest" description="Disordered" evidence="5">
    <location>
        <begin position="466"/>
        <end position="490"/>
    </location>
</feature>
<dbReference type="GO" id="GO:0022857">
    <property type="term" value="F:transmembrane transporter activity"/>
    <property type="evidence" value="ECO:0007669"/>
    <property type="project" value="InterPro"/>
</dbReference>
<evidence type="ECO:0000256" key="1">
    <source>
        <dbReference type="ARBA" id="ARBA00004141"/>
    </source>
</evidence>
<feature type="region of interest" description="Disordered" evidence="5">
    <location>
        <begin position="234"/>
        <end position="255"/>
    </location>
</feature>
<keyword evidence="4 6" id="KW-0472">Membrane</keyword>
<feature type="transmembrane region" description="Helical" evidence="6">
    <location>
        <begin position="692"/>
        <end position="712"/>
    </location>
</feature>
<feature type="domain" description="Major facilitator superfamily (MFS) profile" evidence="7">
    <location>
        <begin position="517"/>
        <end position="942"/>
    </location>
</feature>
<dbReference type="InterPro" id="IPR020846">
    <property type="entry name" value="MFS_dom"/>
</dbReference>
<dbReference type="InterPro" id="IPR011701">
    <property type="entry name" value="MFS"/>
</dbReference>
<feature type="transmembrane region" description="Helical" evidence="6">
    <location>
        <begin position="843"/>
        <end position="864"/>
    </location>
</feature>
<feature type="transmembrane region" description="Helical" evidence="6">
    <location>
        <begin position="919"/>
        <end position="939"/>
    </location>
</feature>
<evidence type="ECO:0000256" key="3">
    <source>
        <dbReference type="ARBA" id="ARBA00022989"/>
    </source>
</evidence>
<dbReference type="InterPro" id="IPR036259">
    <property type="entry name" value="MFS_trans_sf"/>
</dbReference>
<feature type="transmembrane region" description="Helical" evidence="6">
    <location>
        <begin position="136"/>
        <end position="157"/>
    </location>
</feature>
<dbReference type="Proteomes" id="UP000827892">
    <property type="component" value="Chromosome IV"/>
</dbReference>
<evidence type="ECO:0000259" key="7">
    <source>
        <dbReference type="PROSITE" id="PS50850"/>
    </source>
</evidence>
<feature type="transmembrane region" description="Helical" evidence="6">
    <location>
        <begin position="884"/>
        <end position="907"/>
    </location>
</feature>
<evidence type="ECO:0000256" key="5">
    <source>
        <dbReference type="SAM" id="MobiDB-lite"/>
    </source>
</evidence>
<dbReference type="AlphaFoldDB" id="A0AAE9AAY0"/>
<protein>
    <recommendedName>
        <fullName evidence="7">Major facilitator superfamily (MFS) profile domain-containing protein</fullName>
    </recommendedName>
</protein>
<comment type="subcellular location">
    <subcellularLocation>
        <location evidence="1">Membrane</location>
        <topology evidence="1">Multi-pass membrane protein</topology>
    </subcellularLocation>
</comment>
<sequence length="964" mass="107640">MPRIRFRNDVSPDSFWARITGQKWSKYHYFVFAHTFMSYAMLHATRKTLSTVKPSLIHTWTSNTSTPTGPIFPTQQAAAEFLGILDTGFLIAYAIGLYICGILGDNYNPRRLLAFGMMASSICVLCFGYLTETFHVYSPLIYSFLWILNGFIQSVGWPVEVSIMGNWFGHNARGAVMGAWSSCASVGNIIGTLIASYTLFLGYQYSFLIACSLLFIYSFLVFFQLPSAPWEVSSENLPGQMEEEQEEDPDEPTERPPPIGFLKAWLLPGVIAYSLAYACLKLVNYGFFFWLPFYLHAGLHWPESYADSLSTWYDVGGILAAVLAGAFSDHMRSRTPVVFIMLLMATVSLYIYAHSPESYNWNAFLLLVAGFFIGGPANMISSSITADLGKCEQLRGNAEALSTVTGIIDGTGSVGAALGQWFIPSVQHWFGWDAVFYGFIVMILCTALCLCPVLYKEHKDRRHHRSEEVDALLNSDSDENASDDIQEEEMTDEIPTRKQSFVTRITGQKWTRYHVRVFIHTFIIYVLFHAARKTLSTVKPSLINVWTSNASNPNGAPLFESKQSAAEFLGALDTGFMITYAIGLYICGYLGDHYNPRRILALGMALSAISVFTFGFVTETFHIYSAPLYAILWISNGFFQSVGWPLVVCIMGSWFGKTARGTVIGTWSTNASVGNILATLIASWTVNIGYQWPFLIICSGLFFYSILIFFHLPSAPWEVEKEVREEEGKEQMKRNDSERPPPLGFFRAWLLPGVIAFAISYLCLKLVNDGFFFWLPFYLHNGLHWPESTADGLAAWYDVGGILSSIIAGALSDRMKSRTAIVFTMLLLSTGTLLAYAHSPESYYWNAFLLLVVGFFIGGPLNMIAGCITSDLGKSEVLRGNAEALATVTGIIDGTGSVGSAIGQWLIPLVRNWFGWDAIFYGFMIMVVLSALCISPVLWRERKENKHQKVSQKTDDPVNRMEMS</sequence>
<feature type="domain" description="Major facilitator superfamily (MFS) profile" evidence="7">
    <location>
        <begin position="31"/>
        <end position="461"/>
    </location>
</feature>
<feature type="transmembrane region" description="Helical" evidence="6">
    <location>
        <begin position="178"/>
        <end position="199"/>
    </location>
</feature>
<evidence type="ECO:0000313" key="8">
    <source>
        <dbReference type="EMBL" id="ULT96916.1"/>
    </source>
</evidence>
<dbReference type="Pfam" id="PF07690">
    <property type="entry name" value="MFS_1"/>
    <property type="match status" value="2"/>
</dbReference>
<feature type="transmembrane region" description="Helical" evidence="6">
    <location>
        <begin position="265"/>
        <end position="291"/>
    </location>
</feature>
<evidence type="ECO:0000256" key="6">
    <source>
        <dbReference type="SAM" id="Phobius"/>
    </source>
</evidence>
<feature type="transmembrane region" description="Helical" evidence="6">
    <location>
        <begin position="205"/>
        <end position="223"/>
    </location>
</feature>
<feature type="transmembrane region" description="Helical" evidence="6">
    <location>
        <begin position="667"/>
        <end position="686"/>
    </location>
</feature>
<dbReference type="GO" id="GO:0016020">
    <property type="term" value="C:membrane"/>
    <property type="evidence" value="ECO:0007669"/>
    <property type="project" value="UniProtKB-SubCell"/>
</dbReference>
<feature type="transmembrane region" description="Helical" evidence="6">
    <location>
        <begin position="630"/>
        <end position="655"/>
    </location>
</feature>
<feature type="transmembrane region" description="Helical" evidence="6">
    <location>
        <begin position="359"/>
        <end position="380"/>
    </location>
</feature>
<feature type="compositionally biased region" description="Acidic residues" evidence="5">
    <location>
        <begin position="241"/>
        <end position="251"/>
    </location>
</feature>
<accession>A0AAE9AAY0</accession>
<dbReference type="Gene3D" id="1.20.1250.20">
    <property type="entry name" value="MFS general substrate transporter like domains"/>
    <property type="match status" value="4"/>
</dbReference>
<feature type="compositionally biased region" description="Acidic residues" evidence="5">
    <location>
        <begin position="476"/>
        <end position="490"/>
    </location>
</feature>
<proteinExistence type="predicted"/>
<gene>
    <name evidence="8" type="ORF">L3Y34_005030</name>
</gene>
<feature type="transmembrane region" description="Helical" evidence="6">
    <location>
        <begin position="112"/>
        <end position="130"/>
    </location>
</feature>
<keyword evidence="3 6" id="KW-1133">Transmembrane helix</keyword>
<feature type="transmembrane region" description="Helical" evidence="6">
    <location>
        <begin position="568"/>
        <end position="587"/>
    </location>
</feature>